<gene>
    <name evidence="1" type="ORF">CTOB1V02_LOCUS1783</name>
</gene>
<proteinExistence type="predicted"/>
<accession>A0A7R8ZHE5</accession>
<evidence type="ECO:0000313" key="1">
    <source>
        <dbReference type="EMBL" id="CAD7223806.1"/>
    </source>
</evidence>
<reference evidence="1" key="1">
    <citation type="submission" date="2020-11" db="EMBL/GenBank/DDBJ databases">
        <authorList>
            <person name="Tran Van P."/>
        </authorList>
    </citation>
    <scope>NUCLEOTIDE SEQUENCE</scope>
</reference>
<organism evidence="1">
    <name type="scientific">Cyprideis torosa</name>
    <dbReference type="NCBI Taxonomy" id="163714"/>
    <lineage>
        <taxon>Eukaryota</taxon>
        <taxon>Metazoa</taxon>
        <taxon>Ecdysozoa</taxon>
        <taxon>Arthropoda</taxon>
        <taxon>Crustacea</taxon>
        <taxon>Oligostraca</taxon>
        <taxon>Ostracoda</taxon>
        <taxon>Podocopa</taxon>
        <taxon>Podocopida</taxon>
        <taxon>Cytherocopina</taxon>
        <taxon>Cytheroidea</taxon>
        <taxon>Cytherideidae</taxon>
        <taxon>Cyprideis</taxon>
    </lineage>
</organism>
<name>A0A7R8ZHE5_9CRUS</name>
<dbReference type="EMBL" id="OB660257">
    <property type="protein sequence ID" value="CAD7223806.1"/>
    <property type="molecule type" value="Genomic_DNA"/>
</dbReference>
<dbReference type="AlphaFoldDB" id="A0A7R8ZHE5"/>
<sequence>MSFACDGRKDLGHVLPTTTTENGKNFFQARTRGQQEIHVTHCRGRACTGENNYIRVRVECSTRRRRDISHHTDSLILSRLSQEEPRFELPEFQLPESVKEISPAGTRYIRGRPVNFFR</sequence>
<protein>
    <submittedName>
        <fullName evidence="1">Uncharacterized protein</fullName>
    </submittedName>
</protein>